<dbReference type="Gene3D" id="3.30.479.10">
    <property type="entry name" value="6-pyruvoyl tetrahydropterin synthase/QueD"/>
    <property type="match status" value="1"/>
</dbReference>
<dbReference type="UniPathway" id="UPA00391"/>
<dbReference type="EMBL" id="AM180252">
    <property type="protein sequence ID" value="CAJ54314.1"/>
    <property type="molecule type" value="Genomic_DNA"/>
</dbReference>
<dbReference type="RefSeq" id="WP_011526340.1">
    <property type="nucleotide sequence ID" value="NC_008011.1"/>
</dbReference>
<dbReference type="SUPFAM" id="SSF55620">
    <property type="entry name" value="Tetrahydrobiopterin biosynthesis enzymes-like"/>
    <property type="match status" value="1"/>
</dbReference>
<comment type="similarity">
    <text evidence="2 8">Belongs to the PTPS family. QueD subfamily.</text>
</comment>
<name>Q1MRR2_LAWIP</name>
<feature type="active site" description="Charge relay system" evidence="9">
    <location>
        <position position="116"/>
    </location>
</feature>
<dbReference type="InterPro" id="IPR038418">
    <property type="entry name" value="6-PTP_synth/QueD_sf"/>
</dbReference>
<keyword evidence="12" id="KW-1185">Reference proteome</keyword>
<sequence length="126" mass="14570">MSKPTWHLTVRSEFCAAHALRHYKGKCERLHGHNYGIKIIVGGHELTSDTELLIDFTELKAILKDVLEPLDHRYLNNIPPFDQINPSAENLARYIWQNVKKRLPPNVYMVQATVAERNVQSATYME</sequence>
<accession>Q1MRR2</accession>
<dbReference type="PANTHER" id="PTHR12589">
    <property type="entry name" value="PYRUVOYL TETRAHYDROBIOPTERIN SYNTHASE"/>
    <property type="match status" value="1"/>
</dbReference>
<protein>
    <recommendedName>
        <fullName evidence="3 8">6-carboxy-5,6,7,8-tetrahydropterin synthase</fullName>
        <ecNumber evidence="8">4.-.-.-</ecNumber>
    </recommendedName>
</protein>
<evidence type="ECO:0000256" key="6">
    <source>
        <dbReference type="ARBA" id="ARBA00023239"/>
    </source>
</evidence>
<keyword evidence="8" id="KW-0671">Queuosine biosynthesis</keyword>
<comment type="cofactor">
    <cofactor evidence="8 10">
        <name>Zn(2+)</name>
        <dbReference type="ChEBI" id="CHEBI:29105"/>
    </cofactor>
    <text evidence="8 10">Binds 1 zinc ion per subunit.</text>
</comment>
<dbReference type="Pfam" id="PF01242">
    <property type="entry name" value="PTPS"/>
    <property type="match status" value="1"/>
</dbReference>
<comment type="catalytic activity">
    <reaction evidence="7 8">
        <text>7,8-dihydroneopterin 3'-triphosphate + H2O = 6-carboxy-5,6,7,8-tetrahydropterin + triphosphate + acetaldehyde + 2 H(+)</text>
        <dbReference type="Rhea" id="RHEA:27966"/>
        <dbReference type="ChEBI" id="CHEBI:15343"/>
        <dbReference type="ChEBI" id="CHEBI:15377"/>
        <dbReference type="ChEBI" id="CHEBI:15378"/>
        <dbReference type="ChEBI" id="CHEBI:18036"/>
        <dbReference type="ChEBI" id="CHEBI:58462"/>
        <dbReference type="ChEBI" id="CHEBI:61032"/>
        <dbReference type="EC" id="4.1.2.50"/>
    </reaction>
</comment>
<dbReference type="HOGENOM" id="CLU_111016_6_0_7"/>
<comment type="pathway">
    <text evidence="1 8">Purine metabolism; 7-cyano-7-deazaguanine biosynthesis.</text>
</comment>
<dbReference type="GO" id="GO:0008616">
    <property type="term" value="P:tRNA queuosine(34) biosynthetic process"/>
    <property type="evidence" value="ECO:0007669"/>
    <property type="project" value="UniProtKB-KW"/>
</dbReference>
<feature type="active site" description="Proton acceptor" evidence="9">
    <location>
        <position position="27"/>
    </location>
</feature>
<feature type="binding site" evidence="10">
    <location>
        <position position="33"/>
    </location>
    <ligand>
        <name>Zn(2+)</name>
        <dbReference type="ChEBI" id="CHEBI:29105"/>
    </ligand>
</feature>
<evidence type="ECO:0000256" key="5">
    <source>
        <dbReference type="ARBA" id="ARBA00022833"/>
    </source>
</evidence>
<evidence type="ECO:0000256" key="7">
    <source>
        <dbReference type="ARBA" id="ARBA00048807"/>
    </source>
</evidence>
<dbReference type="InterPro" id="IPR007115">
    <property type="entry name" value="6-PTP_synth/QueD"/>
</dbReference>
<evidence type="ECO:0000313" key="11">
    <source>
        <dbReference type="EMBL" id="CAJ54314.1"/>
    </source>
</evidence>
<feature type="active site" description="Charge relay system" evidence="9">
    <location>
        <position position="72"/>
    </location>
</feature>
<evidence type="ECO:0000256" key="9">
    <source>
        <dbReference type="PIRSR" id="PIRSR006113-1"/>
    </source>
</evidence>
<evidence type="ECO:0000256" key="1">
    <source>
        <dbReference type="ARBA" id="ARBA00005061"/>
    </source>
</evidence>
<evidence type="ECO:0000256" key="3">
    <source>
        <dbReference type="ARBA" id="ARBA00018141"/>
    </source>
</evidence>
<dbReference type="NCBIfam" id="TIGR03367">
    <property type="entry name" value="queuosine_QueD"/>
    <property type="match status" value="1"/>
</dbReference>
<feature type="binding site" evidence="10">
    <location>
        <position position="18"/>
    </location>
    <ligand>
        <name>Zn(2+)</name>
        <dbReference type="ChEBI" id="CHEBI:29105"/>
    </ligand>
</feature>
<keyword evidence="5 8" id="KW-0862">Zinc</keyword>
<dbReference type="Proteomes" id="UP000002430">
    <property type="component" value="Chromosome"/>
</dbReference>
<dbReference type="PANTHER" id="PTHR12589:SF7">
    <property type="entry name" value="6-PYRUVOYL TETRAHYDROBIOPTERIN SYNTHASE"/>
    <property type="match status" value="1"/>
</dbReference>
<dbReference type="GO" id="GO:0046872">
    <property type="term" value="F:metal ion binding"/>
    <property type="evidence" value="ECO:0007669"/>
    <property type="project" value="UniProtKB-KW"/>
</dbReference>
<feature type="binding site" evidence="10">
    <location>
        <position position="31"/>
    </location>
    <ligand>
        <name>Zn(2+)</name>
        <dbReference type="ChEBI" id="CHEBI:29105"/>
    </ligand>
</feature>
<evidence type="ECO:0000313" key="12">
    <source>
        <dbReference type="Proteomes" id="UP000002430"/>
    </source>
</evidence>
<dbReference type="AlphaFoldDB" id="Q1MRR2"/>
<dbReference type="eggNOG" id="COG0720">
    <property type="taxonomic scope" value="Bacteria"/>
</dbReference>
<reference evidence="11 12" key="1">
    <citation type="submission" date="2005-11" db="EMBL/GenBank/DDBJ databases">
        <title>The complete genome sequence of Lawsonia intracellularis: the causative agent of proliferative enteropathy.</title>
        <authorList>
            <person name="Kaur K."/>
            <person name="Zhang Q."/>
            <person name="Beckler D."/>
            <person name="Munir S."/>
            <person name="Li L."/>
            <person name="Kinsley K."/>
            <person name="Herron L."/>
            <person name="Peterson A."/>
            <person name="May B."/>
            <person name="Singh S."/>
            <person name="Gebhart C."/>
            <person name="Kapur V."/>
        </authorList>
    </citation>
    <scope>NUCLEOTIDE SEQUENCE [LARGE SCALE GENOMIC DNA]</scope>
    <source>
        <strain evidence="11 12">PHE/MN1-00</strain>
    </source>
</reference>
<evidence type="ECO:0000256" key="8">
    <source>
        <dbReference type="PIRNR" id="PIRNR006113"/>
    </source>
</evidence>
<dbReference type="EC" id="4.-.-.-" evidence="8"/>
<dbReference type="KEGG" id="lip:LI0258"/>
<keyword evidence="4 8" id="KW-0479">Metal-binding</keyword>
<dbReference type="PIRSF" id="PIRSF006113">
    <property type="entry name" value="PTP_synth"/>
    <property type="match status" value="1"/>
</dbReference>
<evidence type="ECO:0000256" key="2">
    <source>
        <dbReference type="ARBA" id="ARBA00008900"/>
    </source>
</evidence>
<dbReference type="GO" id="GO:0070497">
    <property type="term" value="F:6-carboxytetrahydropterin synthase activity"/>
    <property type="evidence" value="ECO:0007669"/>
    <property type="project" value="UniProtKB-EC"/>
</dbReference>
<proteinExistence type="inferred from homology"/>
<organism evidence="11 12">
    <name type="scientific">Lawsonia intracellularis (strain PHE/MN1-00)</name>
    <dbReference type="NCBI Taxonomy" id="363253"/>
    <lineage>
        <taxon>Bacteria</taxon>
        <taxon>Pseudomonadati</taxon>
        <taxon>Thermodesulfobacteriota</taxon>
        <taxon>Desulfovibrionia</taxon>
        <taxon>Desulfovibrionales</taxon>
        <taxon>Desulfovibrionaceae</taxon>
        <taxon>Lawsonia</taxon>
    </lineage>
</organism>
<gene>
    <name evidence="11" type="ordered locus">LI0258</name>
</gene>
<dbReference type="STRING" id="363253.LI0258"/>
<keyword evidence="6 8" id="KW-0456">Lyase</keyword>
<evidence type="ECO:0000256" key="4">
    <source>
        <dbReference type="ARBA" id="ARBA00022723"/>
    </source>
</evidence>
<dbReference type="OrthoDB" id="9804698at2"/>
<evidence type="ECO:0000256" key="10">
    <source>
        <dbReference type="PIRSR" id="PIRSR006113-2"/>
    </source>
</evidence>